<keyword evidence="2" id="KW-1185">Reference proteome</keyword>
<organism evidence="2 3">
    <name type="scientific">Camelina sativa</name>
    <name type="common">False flax</name>
    <name type="synonym">Myagrum sativum</name>
    <dbReference type="NCBI Taxonomy" id="90675"/>
    <lineage>
        <taxon>Eukaryota</taxon>
        <taxon>Viridiplantae</taxon>
        <taxon>Streptophyta</taxon>
        <taxon>Embryophyta</taxon>
        <taxon>Tracheophyta</taxon>
        <taxon>Spermatophyta</taxon>
        <taxon>Magnoliopsida</taxon>
        <taxon>eudicotyledons</taxon>
        <taxon>Gunneridae</taxon>
        <taxon>Pentapetalae</taxon>
        <taxon>rosids</taxon>
        <taxon>malvids</taxon>
        <taxon>Brassicales</taxon>
        <taxon>Brassicaceae</taxon>
        <taxon>Camelineae</taxon>
        <taxon>Camelina</taxon>
    </lineage>
</organism>
<reference evidence="2" key="1">
    <citation type="journal article" date="2014" name="Nat. Commun.">
        <title>The emerging biofuel crop Camelina sativa retains a highly undifferentiated hexaploid genome structure.</title>
        <authorList>
            <person name="Kagale S."/>
            <person name="Koh C."/>
            <person name="Nixon J."/>
            <person name="Bollina V."/>
            <person name="Clarke W.E."/>
            <person name="Tuteja R."/>
            <person name="Spillane C."/>
            <person name="Robinson S.J."/>
            <person name="Links M.G."/>
            <person name="Clarke C."/>
            <person name="Higgins E.E."/>
            <person name="Huebert T."/>
            <person name="Sharpe A.G."/>
            <person name="Parkin I.A."/>
        </authorList>
    </citation>
    <scope>NUCLEOTIDE SEQUENCE [LARGE SCALE GENOMIC DNA]</scope>
    <source>
        <strain evidence="2">cv. DH55</strain>
    </source>
</reference>
<dbReference type="Pfam" id="PF07727">
    <property type="entry name" value="RVT_2"/>
    <property type="match status" value="1"/>
</dbReference>
<dbReference type="RefSeq" id="XP_019095609.1">
    <property type="nucleotide sequence ID" value="XM_019240064.1"/>
</dbReference>
<accession>A0ABM1R9C1</accession>
<reference evidence="3" key="2">
    <citation type="submission" date="2025-08" db="UniProtKB">
        <authorList>
            <consortium name="RefSeq"/>
        </authorList>
    </citation>
    <scope>IDENTIFICATION</scope>
    <source>
        <tissue evidence="3">Leaf</tissue>
    </source>
</reference>
<dbReference type="GeneID" id="109130482"/>
<dbReference type="InterPro" id="IPR013103">
    <property type="entry name" value="RVT_2"/>
</dbReference>
<evidence type="ECO:0000313" key="3">
    <source>
        <dbReference type="RefSeq" id="XP_019095609.1"/>
    </source>
</evidence>
<name>A0ABM1R9C1_CAMSA</name>
<gene>
    <name evidence="3" type="primary">LOC109130482</name>
</gene>
<feature type="domain" description="Reverse transcriptase Ty1/copia-type" evidence="1">
    <location>
        <begin position="1"/>
        <end position="144"/>
    </location>
</feature>
<proteinExistence type="predicted"/>
<dbReference type="Proteomes" id="UP000694864">
    <property type="component" value="Chromosome 18"/>
</dbReference>
<dbReference type="PANTHER" id="PTHR11439">
    <property type="entry name" value="GAG-POL-RELATED RETROTRANSPOSON"/>
    <property type="match status" value="1"/>
</dbReference>
<evidence type="ECO:0000259" key="1">
    <source>
        <dbReference type="Pfam" id="PF07727"/>
    </source>
</evidence>
<dbReference type="PANTHER" id="PTHR11439:SF489">
    <property type="entry name" value="RNA-DIRECTED DNA POLYMERASE"/>
    <property type="match status" value="1"/>
</dbReference>
<sequence length="242" mass="27067">MEHPPGFVDRDKTDHVCCLQKAAYGLKQAPRAWYTELKAYLLSLGFHNSLADTSLFTLCCGSDFVYLLIYVDDILIIGSNNGLITHILALLAERFSVKDAEALNYFLGIKAHRTSRGLHLSPKKYILDLLHSHNMLACKPVCSSMASSPKLTLHSGIPLSDPREFRKLVGSLQYLAFTRQDIVYAVNHLSQFIHRPTNDHLQAAKRVLHYLAGTTTHRIFFSASNCLSPSCILGCRLDWGHG</sequence>
<dbReference type="SUPFAM" id="SSF56672">
    <property type="entry name" value="DNA/RNA polymerases"/>
    <property type="match status" value="1"/>
</dbReference>
<evidence type="ECO:0000313" key="2">
    <source>
        <dbReference type="Proteomes" id="UP000694864"/>
    </source>
</evidence>
<dbReference type="InterPro" id="IPR043502">
    <property type="entry name" value="DNA/RNA_pol_sf"/>
</dbReference>
<protein>
    <submittedName>
        <fullName evidence="3">Uncharacterized protein LOC109130482</fullName>
    </submittedName>
</protein>